<reference evidence="2 3" key="1">
    <citation type="submission" date="2017-09" db="EMBL/GenBank/DDBJ databases">
        <authorList>
            <person name="Ehlers B."/>
            <person name="Leendertz F.H."/>
        </authorList>
    </citation>
    <scope>NUCLEOTIDE SEQUENCE [LARGE SCALE GENOMIC DNA]</scope>
</reference>
<evidence type="ECO:0000313" key="2">
    <source>
        <dbReference type="EMBL" id="ATW58316.1"/>
    </source>
</evidence>
<organism evidence="2 3">
    <name type="scientific">Pseudomonas phage ventosus</name>
    <dbReference type="NCBI Taxonomy" id="2048980"/>
    <lineage>
        <taxon>Viruses</taxon>
        <taxon>Duplodnaviria</taxon>
        <taxon>Heunggongvirae</taxon>
        <taxon>Uroviricota</taxon>
        <taxon>Caudoviricetes</taxon>
        <taxon>Vandenendeviridae</taxon>
        <taxon>Gorskivirinae</taxon>
        <taxon>Ventosusvirus</taxon>
        <taxon>Ventosusvirus ventosus</taxon>
    </lineage>
</organism>
<protein>
    <submittedName>
        <fullName evidence="2">Uncharacterized protein</fullName>
    </submittedName>
</protein>
<gene>
    <name evidence="2" type="ORF">CNR37_00109</name>
</gene>
<keyword evidence="1" id="KW-0175">Coiled coil</keyword>
<sequence>MGYPTASKDTTIPVGSTVKIVVHGECYSTYAAMANFMGLKKWNSQPMPERRSQDGQVYTVVAKALHEREVEGELVGLEDSEGRQVIMSLKGVELVTPPTLSGQVAKLEEQLAAVTKERDELKEQIATVRRLFTAQ</sequence>
<dbReference type="EMBL" id="MG018930">
    <property type="protein sequence ID" value="ATW58316.1"/>
    <property type="molecule type" value="Genomic_DNA"/>
</dbReference>
<feature type="coiled-coil region" evidence="1">
    <location>
        <begin position="104"/>
        <end position="131"/>
    </location>
</feature>
<evidence type="ECO:0000256" key="1">
    <source>
        <dbReference type="SAM" id="Coils"/>
    </source>
</evidence>
<dbReference type="Proteomes" id="UP000241096">
    <property type="component" value="Segment"/>
</dbReference>
<keyword evidence="3" id="KW-1185">Reference proteome</keyword>
<name>A0A2H4P811_9CAUD</name>
<evidence type="ECO:0000313" key="3">
    <source>
        <dbReference type="Proteomes" id="UP000241096"/>
    </source>
</evidence>
<proteinExistence type="predicted"/>
<accession>A0A2H4P811</accession>